<dbReference type="PROSITE" id="PS51155">
    <property type="entry name" value="CHIT_BIND_RR_2"/>
    <property type="match status" value="1"/>
</dbReference>
<protein>
    <submittedName>
        <fullName evidence="6">Cuticle protein 10.9</fullName>
    </submittedName>
</protein>
<dbReference type="AlphaFoldDB" id="A0A087TIA9"/>
<dbReference type="InterPro" id="IPR050468">
    <property type="entry name" value="Cuticle_Struct_Prot"/>
</dbReference>
<dbReference type="PANTHER" id="PTHR10380:SF235">
    <property type="entry name" value="CUTICULAR PROTEIN 73D, ISOFORM B"/>
    <property type="match status" value="1"/>
</dbReference>
<name>A0A087TIA9_STEMI</name>
<feature type="region of interest" description="Disordered" evidence="4">
    <location>
        <begin position="43"/>
        <end position="71"/>
    </location>
</feature>
<dbReference type="InterPro" id="IPR031311">
    <property type="entry name" value="CHIT_BIND_RR_consensus"/>
</dbReference>
<keyword evidence="5" id="KW-0732">Signal</keyword>
<comment type="function">
    <text evidence="1">Component of the rigid cuticle of the spider.</text>
</comment>
<dbReference type="InterPro" id="IPR000618">
    <property type="entry name" value="Insect_cuticle"/>
</dbReference>
<gene>
    <name evidence="6" type="ORF">X975_26987</name>
</gene>
<evidence type="ECO:0000313" key="7">
    <source>
        <dbReference type="Proteomes" id="UP000054359"/>
    </source>
</evidence>
<feature type="non-terminal residue" evidence="6">
    <location>
        <position position="172"/>
    </location>
</feature>
<reference evidence="6 7" key="1">
    <citation type="submission" date="2013-11" db="EMBL/GenBank/DDBJ databases">
        <title>Genome sequencing of Stegodyphus mimosarum.</title>
        <authorList>
            <person name="Bechsgaard J."/>
        </authorList>
    </citation>
    <scope>NUCLEOTIDE SEQUENCE [LARGE SCALE GENOMIC DNA]</scope>
</reference>
<evidence type="ECO:0000256" key="1">
    <source>
        <dbReference type="ARBA" id="ARBA00002980"/>
    </source>
</evidence>
<sequence>MIFVVVFAAALALVNGQAAVPVRDYRINPYYYDESPKPYSFSYSAPLDDGVGQSSRSETADGTGRVEGSYSLNNDEGHFRVVDYVADRDGFRASIRTNEPGTDNKNPADVIIESSAVPYSGPYYPRGVRRPVLNAPVEPVAPVVPAPEAPVVPPAVRRPPVYRRPVPYRRPY</sequence>
<dbReference type="PROSITE" id="PS00233">
    <property type="entry name" value="CHIT_BIND_RR_1"/>
    <property type="match status" value="1"/>
</dbReference>
<dbReference type="Proteomes" id="UP000054359">
    <property type="component" value="Unassembled WGS sequence"/>
</dbReference>
<dbReference type="GO" id="GO:0008010">
    <property type="term" value="F:structural constituent of chitin-based larval cuticle"/>
    <property type="evidence" value="ECO:0007669"/>
    <property type="project" value="TreeGrafter"/>
</dbReference>
<dbReference type="OMA" id="VRDYRIN"/>
<feature type="signal peptide" evidence="5">
    <location>
        <begin position="1"/>
        <end position="16"/>
    </location>
</feature>
<evidence type="ECO:0000256" key="5">
    <source>
        <dbReference type="SAM" id="SignalP"/>
    </source>
</evidence>
<accession>A0A087TIA9</accession>
<dbReference type="Pfam" id="PF00379">
    <property type="entry name" value="Chitin_bind_4"/>
    <property type="match status" value="1"/>
</dbReference>
<feature type="chain" id="PRO_5001829762" evidence="5">
    <location>
        <begin position="17"/>
        <end position="172"/>
    </location>
</feature>
<proteinExistence type="predicted"/>
<keyword evidence="2 3" id="KW-0193">Cuticle</keyword>
<dbReference type="EMBL" id="KK115336">
    <property type="protein sequence ID" value="KFM64848.1"/>
    <property type="molecule type" value="Genomic_DNA"/>
</dbReference>
<evidence type="ECO:0000313" key="6">
    <source>
        <dbReference type="EMBL" id="KFM64848.1"/>
    </source>
</evidence>
<dbReference type="OrthoDB" id="6358661at2759"/>
<organism evidence="6 7">
    <name type="scientific">Stegodyphus mimosarum</name>
    <name type="common">African social velvet spider</name>
    <dbReference type="NCBI Taxonomy" id="407821"/>
    <lineage>
        <taxon>Eukaryota</taxon>
        <taxon>Metazoa</taxon>
        <taxon>Ecdysozoa</taxon>
        <taxon>Arthropoda</taxon>
        <taxon>Chelicerata</taxon>
        <taxon>Arachnida</taxon>
        <taxon>Araneae</taxon>
        <taxon>Araneomorphae</taxon>
        <taxon>Entelegynae</taxon>
        <taxon>Eresoidea</taxon>
        <taxon>Eresidae</taxon>
        <taxon>Stegodyphus</taxon>
    </lineage>
</organism>
<dbReference type="PANTHER" id="PTHR10380">
    <property type="entry name" value="CUTICLE PROTEIN"/>
    <property type="match status" value="1"/>
</dbReference>
<evidence type="ECO:0000256" key="3">
    <source>
        <dbReference type="PROSITE-ProRule" id="PRU00497"/>
    </source>
</evidence>
<keyword evidence="7" id="KW-1185">Reference proteome</keyword>
<evidence type="ECO:0000256" key="4">
    <source>
        <dbReference type="SAM" id="MobiDB-lite"/>
    </source>
</evidence>
<evidence type="ECO:0000256" key="2">
    <source>
        <dbReference type="ARBA" id="ARBA00022460"/>
    </source>
</evidence>
<dbReference type="GO" id="GO:0062129">
    <property type="term" value="C:chitin-based extracellular matrix"/>
    <property type="evidence" value="ECO:0007669"/>
    <property type="project" value="TreeGrafter"/>
</dbReference>